<accession>A0ABV6DEJ1</accession>
<dbReference type="Proteomes" id="UP001589776">
    <property type="component" value="Unassembled WGS sequence"/>
</dbReference>
<name>A0ABV6DEJ1_9BACL</name>
<comment type="caution">
    <text evidence="1">The sequence shown here is derived from an EMBL/GenBank/DDBJ whole genome shotgun (WGS) entry which is preliminary data.</text>
</comment>
<organism evidence="1 2">
    <name type="scientific">Paenibacillus chartarius</name>
    <dbReference type="NCBI Taxonomy" id="747481"/>
    <lineage>
        <taxon>Bacteria</taxon>
        <taxon>Bacillati</taxon>
        <taxon>Bacillota</taxon>
        <taxon>Bacilli</taxon>
        <taxon>Bacillales</taxon>
        <taxon>Paenibacillaceae</taxon>
        <taxon>Paenibacillus</taxon>
    </lineage>
</organism>
<protein>
    <recommendedName>
        <fullName evidence="3">SGNH/GDSL hydrolase family protein</fullName>
    </recommendedName>
</protein>
<reference evidence="1 2" key="1">
    <citation type="submission" date="2024-09" db="EMBL/GenBank/DDBJ databases">
        <authorList>
            <person name="Sun Q."/>
            <person name="Mori K."/>
        </authorList>
    </citation>
    <scope>NUCLEOTIDE SEQUENCE [LARGE SCALE GENOMIC DNA]</scope>
    <source>
        <strain evidence="1 2">CCM 7759</strain>
    </source>
</reference>
<proteinExistence type="predicted"/>
<evidence type="ECO:0008006" key="3">
    <source>
        <dbReference type="Google" id="ProtNLM"/>
    </source>
</evidence>
<dbReference type="EMBL" id="JBHLWN010000008">
    <property type="protein sequence ID" value="MFC0211053.1"/>
    <property type="molecule type" value="Genomic_DNA"/>
</dbReference>
<evidence type="ECO:0000313" key="2">
    <source>
        <dbReference type="Proteomes" id="UP001589776"/>
    </source>
</evidence>
<gene>
    <name evidence="1" type="ORF">ACFFK0_01100</name>
</gene>
<dbReference type="RefSeq" id="WP_377467770.1">
    <property type="nucleotide sequence ID" value="NZ_JBHLWN010000008.1"/>
</dbReference>
<sequence length="298" mass="35238">MPILTFLKRNRFVLALLALFLLVDTLFAWWHPMENSRRFYKNDYVKTLFHHGWTRSGPVFYGNSSVTGAYMEDRSTHKLTEFGLSYGKLTDLQAILQNSYYDVNGELVIGIDVHTMLDKLDTDPTYPWFKRWYQPYVYAYRDYFRDSGEELLKNTLKGQPLVYVPRWIDKELYFGRKDDAWLARRLADYDKMFGWMRPDADMSANLASLQWVIDYAAEHKLPLRVIWMPYHTSYEKPPYTAELKSRVTAMLQQANVPTLDLMDRFKPEEFHDLVHLNREVGAPAFTKEVDAWLNGLKK</sequence>
<keyword evidence="2" id="KW-1185">Reference proteome</keyword>
<evidence type="ECO:0000313" key="1">
    <source>
        <dbReference type="EMBL" id="MFC0211053.1"/>
    </source>
</evidence>